<sequence length="447" mass="51159">MDAIPLELVQHILYQVPGDMDPPELSATLRNCSLVSHNWKEIAQPLLFAEFIRYGPYYDQLKLYRTLFLHPYLRDLVRCIWVDIDILSSLLDSDSDTRLAQASDPQSSLDLFDQLISSPRCYHLIIDFRALFLYPKTSRTVSRFSSQTNLTALSITDYVRDPISILYQFPSLEELHLCRSSFTGFDSGDGRLIQDNGPQTEWTINLSRDRPRLSHLYFESADVYDTLKWFLHSDCAFDISKLKTFHYLDMSNEFTSYTLARELVQAVSSSLEDLALDPPTTFSQRDIYTSPEICTFNPLPQLRRLKVSLQQDGLLPWVIHLLSGLVFPDVLEEFELSCPMDDYEVENARKDHHWEELDLLLTSSRSSVHSADSEEAGLAGHRKDFHLKIVRFGIVVTDPTEENITRSRDVAAMLPSLLPKLWGLGIVTTSRSGAFGHVKDSDCWYGS</sequence>
<evidence type="ECO:0000313" key="1">
    <source>
        <dbReference type="EMBL" id="TFK63425.1"/>
    </source>
</evidence>
<dbReference type="EMBL" id="ML208523">
    <property type="protein sequence ID" value="TFK63425.1"/>
    <property type="molecule type" value="Genomic_DNA"/>
</dbReference>
<reference evidence="1 2" key="1">
    <citation type="journal article" date="2019" name="Nat. Ecol. Evol.">
        <title>Megaphylogeny resolves global patterns of mushroom evolution.</title>
        <authorList>
            <person name="Varga T."/>
            <person name="Krizsan K."/>
            <person name="Foldi C."/>
            <person name="Dima B."/>
            <person name="Sanchez-Garcia M."/>
            <person name="Sanchez-Ramirez S."/>
            <person name="Szollosi G.J."/>
            <person name="Szarkandi J.G."/>
            <person name="Papp V."/>
            <person name="Albert L."/>
            <person name="Andreopoulos W."/>
            <person name="Angelini C."/>
            <person name="Antonin V."/>
            <person name="Barry K.W."/>
            <person name="Bougher N.L."/>
            <person name="Buchanan P."/>
            <person name="Buyck B."/>
            <person name="Bense V."/>
            <person name="Catcheside P."/>
            <person name="Chovatia M."/>
            <person name="Cooper J."/>
            <person name="Damon W."/>
            <person name="Desjardin D."/>
            <person name="Finy P."/>
            <person name="Geml J."/>
            <person name="Haridas S."/>
            <person name="Hughes K."/>
            <person name="Justo A."/>
            <person name="Karasinski D."/>
            <person name="Kautmanova I."/>
            <person name="Kiss B."/>
            <person name="Kocsube S."/>
            <person name="Kotiranta H."/>
            <person name="LaButti K.M."/>
            <person name="Lechner B.E."/>
            <person name="Liimatainen K."/>
            <person name="Lipzen A."/>
            <person name="Lukacs Z."/>
            <person name="Mihaltcheva S."/>
            <person name="Morgado L.N."/>
            <person name="Niskanen T."/>
            <person name="Noordeloos M.E."/>
            <person name="Ohm R.A."/>
            <person name="Ortiz-Santana B."/>
            <person name="Ovrebo C."/>
            <person name="Racz N."/>
            <person name="Riley R."/>
            <person name="Savchenko A."/>
            <person name="Shiryaev A."/>
            <person name="Soop K."/>
            <person name="Spirin V."/>
            <person name="Szebenyi C."/>
            <person name="Tomsovsky M."/>
            <person name="Tulloss R.E."/>
            <person name="Uehling J."/>
            <person name="Grigoriev I.V."/>
            <person name="Vagvolgyi C."/>
            <person name="Papp T."/>
            <person name="Martin F.M."/>
            <person name="Miettinen O."/>
            <person name="Hibbett D.S."/>
            <person name="Nagy L.G."/>
        </authorList>
    </citation>
    <scope>NUCLEOTIDE SEQUENCE [LARGE SCALE GENOMIC DNA]</scope>
    <source>
        <strain evidence="1 2">NL-1719</strain>
    </source>
</reference>
<dbReference type="Proteomes" id="UP000308600">
    <property type="component" value="Unassembled WGS sequence"/>
</dbReference>
<organism evidence="1 2">
    <name type="scientific">Pluteus cervinus</name>
    <dbReference type="NCBI Taxonomy" id="181527"/>
    <lineage>
        <taxon>Eukaryota</taxon>
        <taxon>Fungi</taxon>
        <taxon>Dikarya</taxon>
        <taxon>Basidiomycota</taxon>
        <taxon>Agaricomycotina</taxon>
        <taxon>Agaricomycetes</taxon>
        <taxon>Agaricomycetidae</taxon>
        <taxon>Agaricales</taxon>
        <taxon>Pluteineae</taxon>
        <taxon>Pluteaceae</taxon>
        <taxon>Pluteus</taxon>
    </lineage>
</organism>
<name>A0ACD3ADB5_9AGAR</name>
<evidence type="ECO:0000313" key="2">
    <source>
        <dbReference type="Proteomes" id="UP000308600"/>
    </source>
</evidence>
<accession>A0ACD3ADB5</accession>
<proteinExistence type="predicted"/>
<keyword evidence="2" id="KW-1185">Reference proteome</keyword>
<protein>
    <submittedName>
        <fullName evidence="1">Uncharacterized protein</fullName>
    </submittedName>
</protein>
<gene>
    <name evidence="1" type="ORF">BDN72DRAFT_963930</name>
</gene>